<dbReference type="Pfam" id="PF00724">
    <property type="entry name" value="Oxidored_FMN"/>
    <property type="match status" value="1"/>
</dbReference>
<reference evidence="8" key="1">
    <citation type="submission" date="2016-10" db="EMBL/GenBank/DDBJ databases">
        <authorList>
            <person name="Varghese N."/>
            <person name="Submissions S."/>
        </authorList>
    </citation>
    <scope>NUCLEOTIDE SEQUENCE [LARGE SCALE GENOMIC DNA]</scope>
    <source>
        <strain evidence="8">CGMCC 4.3506</strain>
    </source>
</reference>
<evidence type="ECO:0000256" key="2">
    <source>
        <dbReference type="ARBA" id="ARBA00022630"/>
    </source>
</evidence>
<dbReference type="InterPro" id="IPR044152">
    <property type="entry name" value="YqjM-like"/>
</dbReference>
<proteinExistence type="predicted"/>
<comment type="cofactor">
    <cofactor evidence="1">
        <name>FMN</name>
        <dbReference type="ChEBI" id="CHEBI:58210"/>
    </cofactor>
</comment>
<dbReference type="InterPro" id="IPR013785">
    <property type="entry name" value="Aldolase_TIM"/>
</dbReference>
<evidence type="ECO:0000259" key="6">
    <source>
        <dbReference type="Pfam" id="PF00724"/>
    </source>
</evidence>
<dbReference type="PANTHER" id="PTHR43303:SF4">
    <property type="entry name" value="NADPH DEHYDROGENASE C23G7.10C-RELATED"/>
    <property type="match status" value="1"/>
</dbReference>
<dbReference type="Proteomes" id="UP000199623">
    <property type="component" value="Unassembled WGS sequence"/>
</dbReference>
<evidence type="ECO:0000256" key="3">
    <source>
        <dbReference type="ARBA" id="ARBA00022643"/>
    </source>
</evidence>
<dbReference type="EMBL" id="FNCC01000002">
    <property type="protein sequence ID" value="SDF60058.1"/>
    <property type="molecule type" value="Genomic_DNA"/>
</dbReference>
<evidence type="ECO:0000256" key="1">
    <source>
        <dbReference type="ARBA" id="ARBA00001917"/>
    </source>
</evidence>
<dbReference type="Gene3D" id="3.20.20.70">
    <property type="entry name" value="Aldolase class I"/>
    <property type="match status" value="1"/>
</dbReference>
<dbReference type="AlphaFoldDB" id="A0A1G7MDZ0"/>
<dbReference type="GO" id="GO:0050661">
    <property type="term" value="F:NADP binding"/>
    <property type="evidence" value="ECO:0007669"/>
    <property type="project" value="InterPro"/>
</dbReference>
<feature type="domain" description="NADH:flavin oxidoreductase/NADH oxidase N-terminal" evidence="6">
    <location>
        <begin position="4"/>
        <end position="316"/>
    </location>
</feature>
<name>A0A1G7MDZ0_9PSEU</name>
<dbReference type="PANTHER" id="PTHR43303">
    <property type="entry name" value="NADPH DEHYDROGENASE C23G7.10C-RELATED"/>
    <property type="match status" value="1"/>
</dbReference>
<keyword evidence="8" id="KW-1185">Reference proteome</keyword>
<protein>
    <submittedName>
        <fullName evidence="7">2,4-dienoyl-CoA reductase</fullName>
    </submittedName>
</protein>
<dbReference type="GO" id="GO:0010181">
    <property type="term" value="F:FMN binding"/>
    <property type="evidence" value="ECO:0007669"/>
    <property type="project" value="InterPro"/>
</dbReference>
<sequence length="330" mass="34858">MSLLFSPLTLRSVTLPNRIAVSPMCQYSANDDGVPTDWHLVHLGSRASGGAGLVMAEATAVEARGRISAQDVGIWNDAQVEAWKPITAFIKSQGSVPGIQLAHAGRKAVGDWVPVAPTTEPFPGLNTPEKLTSHSEIVKAFVDGALRAVEAGFEVLEVHAAHGYLLHEYYSPLTNEGSTEERIAPSVEVTAAVRAAVGPDVPVFVRISGTDWVEGGWTADDSVVLAQALKAAGADLIDVSSGGNTAQADIPIGPGYQVPLAEAVRRKADVPTGAVGLITDPKQAEQVLTDSSADLVLLGRELLRDPYWPLHAAQQLGVEVRAPKQYARAF</sequence>
<dbReference type="GO" id="GO:0003959">
    <property type="term" value="F:NADPH dehydrogenase activity"/>
    <property type="evidence" value="ECO:0007669"/>
    <property type="project" value="InterPro"/>
</dbReference>
<dbReference type="RefSeq" id="WP_090046151.1">
    <property type="nucleotide sequence ID" value="NZ_FNCC01000002.1"/>
</dbReference>
<evidence type="ECO:0000256" key="4">
    <source>
        <dbReference type="ARBA" id="ARBA00022857"/>
    </source>
</evidence>
<accession>A0A1G7MDZ0</accession>
<dbReference type="STRING" id="200378.SAMN05216553_102252"/>
<dbReference type="InterPro" id="IPR001155">
    <property type="entry name" value="OxRdtase_FMN_N"/>
</dbReference>
<keyword evidence="2" id="KW-0285">Flavoprotein</keyword>
<evidence type="ECO:0000313" key="8">
    <source>
        <dbReference type="Proteomes" id="UP000199623"/>
    </source>
</evidence>
<keyword evidence="4" id="KW-0521">NADP</keyword>
<evidence type="ECO:0000256" key="5">
    <source>
        <dbReference type="ARBA" id="ARBA00023002"/>
    </source>
</evidence>
<keyword evidence="5" id="KW-0560">Oxidoreductase</keyword>
<evidence type="ECO:0000313" key="7">
    <source>
        <dbReference type="EMBL" id="SDF60058.1"/>
    </source>
</evidence>
<gene>
    <name evidence="7" type="ORF">SAMN05216553_102252</name>
</gene>
<dbReference type="SUPFAM" id="SSF51395">
    <property type="entry name" value="FMN-linked oxidoreductases"/>
    <property type="match status" value="1"/>
</dbReference>
<organism evidence="7 8">
    <name type="scientific">Lentzea fradiae</name>
    <dbReference type="NCBI Taxonomy" id="200378"/>
    <lineage>
        <taxon>Bacteria</taxon>
        <taxon>Bacillati</taxon>
        <taxon>Actinomycetota</taxon>
        <taxon>Actinomycetes</taxon>
        <taxon>Pseudonocardiales</taxon>
        <taxon>Pseudonocardiaceae</taxon>
        <taxon>Lentzea</taxon>
    </lineage>
</organism>
<dbReference type="OrthoDB" id="3169239at2"/>
<dbReference type="CDD" id="cd02932">
    <property type="entry name" value="OYE_YqiM_FMN"/>
    <property type="match status" value="1"/>
</dbReference>
<keyword evidence="3" id="KW-0288">FMN</keyword>